<dbReference type="PANTHER" id="PTHR38102">
    <property type="entry name" value="PERIPLASMIC CHAPERONE SPY"/>
    <property type="match status" value="1"/>
</dbReference>
<keyword evidence="7" id="KW-1185">Reference proteome</keyword>
<dbReference type="GO" id="GO:0030288">
    <property type="term" value="C:outer membrane-bounded periplasmic space"/>
    <property type="evidence" value="ECO:0007669"/>
    <property type="project" value="TreeGrafter"/>
</dbReference>
<evidence type="ECO:0000313" key="6">
    <source>
        <dbReference type="EMBL" id="NGP77769.1"/>
    </source>
</evidence>
<dbReference type="RefSeq" id="WP_165143448.1">
    <property type="nucleotide sequence ID" value="NZ_JAALLT010000004.1"/>
</dbReference>
<gene>
    <name evidence="6" type="ORF">G3570_14065</name>
</gene>
<dbReference type="Pfam" id="PF13801">
    <property type="entry name" value="Metal_resist"/>
    <property type="match status" value="1"/>
</dbReference>
<feature type="compositionally biased region" description="Basic and acidic residues" evidence="5">
    <location>
        <begin position="143"/>
        <end position="152"/>
    </location>
</feature>
<keyword evidence="3" id="KW-0732">Signal</keyword>
<dbReference type="CDD" id="cd09916">
    <property type="entry name" value="CpxP_like"/>
    <property type="match status" value="1"/>
</dbReference>
<dbReference type="Gene3D" id="1.20.120.1490">
    <property type="match status" value="1"/>
</dbReference>
<dbReference type="InterPro" id="IPR025961">
    <property type="entry name" value="Metal_resist"/>
</dbReference>
<dbReference type="EMBL" id="JAALLT010000004">
    <property type="protein sequence ID" value="NGP77769.1"/>
    <property type="molecule type" value="Genomic_DNA"/>
</dbReference>
<evidence type="ECO:0000256" key="3">
    <source>
        <dbReference type="ARBA" id="ARBA00022729"/>
    </source>
</evidence>
<reference evidence="6 7" key="1">
    <citation type="submission" date="2020-02" db="EMBL/GenBank/DDBJ databases">
        <title>Balneolaceae bacterium YR4-1, complete genome.</title>
        <authorList>
            <person name="Li Y."/>
            <person name="Wu S."/>
        </authorList>
    </citation>
    <scope>NUCLEOTIDE SEQUENCE [LARGE SCALE GENOMIC DNA]</scope>
    <source>
        <strain evidence="6 7">YR4-1</strain>
    </source>
</reference>
<feature type="region of interest" description="Disordered" evidence="5">
    <location>
        <begin position="143"/>
        <end position="163"/>
    </location>
</feature>
<organism evidence="6 7">
    <name type="scientific">Halalkalibaculum roseum</name>
    <dbReference type="NCBI Taxonomy" id="2709311"/>
    <lineage>
        <taxon>Bacteria</taxon>
        <taxon>Pseudomonadati</taxon>
        <taxon>Balneolota</taxon>
        <taxon>Balneolia</taxon>
        <taxon>Balneolales</taxon>
        <taxon>Balneolaceae</taxon>
        <taxon>Halalkalibaculum</taxon>
    </lineage>
</organism>
<comment type="caution">
    <text evidence="6">The sequence shown here is derived from an EMBL/GenBank/DDBJ whole genome shotgun (WGS) entry which is preliminary data.</text>
</comment>
<evidence type="ECO:0000256" key="4">
    <source>
        <dbReference type="ARBA" id="ARBA00022764"/>
    </source>
</evidence>
<comment type="subcellular location">
    <subcellularLocation>
        <location evidence="1">Periplasm</location>
    </subcellularLocation>
</comment>
<dbReference type="PANTHER" id="PTHR38102:SF1">
    <property type="entry name" value="PERIPLASMIC CHAPERONE SPY"/>
    <property type="match status" value="1"/>
</dbReference>
<proteinExistence type="inferred from homology"/>
<protein>
    <submittedName>
        <fullName evidence="6">Spy/CpxP family protein refolding chaperone</fullName>
    </submittedName>
</protein>
<evidence type="ECO:0000256" key="5">
    <source>
        <dbReference type="SAM" id="MobiDB-lite"/>
    </source>
</evidence>
<evidence type="ECO:0000313" key="7">
    <source>
        <dbReference type="Proteomes" id="UP000473278"/>
    </source>
</evidence>
<keyword evidence="4" id="KW-0574">Periplasm</keyword>
<name>A0A6M1SRP9_9BACT</name>
<dbReference type="InterPro" id="IPR012899">
    <property type="entry name" value="LTXXQ"/>
</dbReference>
<accession>A0A6M1SRP9</accession>
<dbReference type="Proteomes" id="UP000473278">
    <property type="component" value="Unassembled WGS sequence"/>
</dbReference>
<dbReference type="AlphaFoldDB" id="A0A6M1SRP9"/>
<evidence type="ECO:0000256" key="2">
    <source>
        <dbReference type="ARBA" id="ARBA00008441"/>
    </source>
</evidence>
<comment type="similarity">
    <text evidence="2">Belongs to the CpxP/Spy family.</text>
</comment>
<evidence type="ECO:0000256" key="1">
    <source>
        <dbReference type="ARBA" id="ARBA00004418"/>
    </source>
</evidence>
<sequence>MKTLPYLKTLALTFTLVGLTGLSYAQQGPRNNNMDRMERMREMHQPGNRIFALPDLTDEQKEQLRIVMTDSRKEMLPLQNQVRVKAAQLMTLRTAENADINAINAMADEISSLRANMMKTRLASEQEIRALLTDDQRIIFDSRRQMSKKDGPVKGALRMRRGN</sequence>
<dbReference type="InterPro" id="IPR052211">
    <property type="entry name" value="Cpx_auxiliary_protein"/>
</dbReference>
<dbReference type="GO" id="GO:0051082">
    <property type="term" value="F:unfolded protein binding"/>
    <property type="evidence" value="ECO:0007669"/>
    <property type="project" value="TreeGrafter"/>
</dbReference>